<gene>
    <name evidence="1" type="primary">81</name>
    <name evidence="1" type="ORF">PBI_KATHERINEG_81</name>
</gene>
<dbReference type="KEGG" id="vg:28378440"/>
<sequence>MPAPRRKNQCRIENCQRMGYGTICSMHRERIRLTGSPGGVEARHELPPKSYRSAHNRVRISRGAATLYQCVDCGGAAVEWSYRGGDPDEREEPWKLPHGEPTMVAFSNDVTYYDPRCKPCHVSFDKRRA</sequence>
<name>A0A160DJ01_9CAUD</name>
<organism evidence="1 2">
    <name type="scientific">Gordonia phage KatherineG</name>
    <dbReference type="NCBI Taxonomy" id="1838070"/>
    <lineage>
        <taxon>Viruses</taxon>
        <taxon>Duplodnaviria</taxon>
        <taxon>Heunggongvirae</taxon>
        <taxon>Uroviricota</taxon>
        <taxon>Caudoviricetes</taxon>
        <taxon>Soupsvirus</taxon>
        <taxon>Soupsvirus soups</taxon>
    </lineage>
</organism>
<protein>
    <submittedName>
        <fullName evidence="1">Uncharacterized protein</fullName>
    </submittedName>
</protein>
<dbReference type="EMBL" id="KU998251">
    <property type="protein sequence ID" value="ANA87214.1"/>
    <property type="molecule type" value="Genomic_DNA"/>
</dbReference>
<evidence type="ECO:0000313" key="2">
    <source>
        <dbReference type="Proteomes" id="UP000201990"/>
    </source>
</evidence>
<evidence type="ECO:0000313" key="1">
    <source>
        <dbReference type="EMBL" id="ANA87214.1"/>
    </source>
</evidence>
<reference evidence="1 2" key="1">
    <citation type="submission" date="2016-03" db="EMBL/GenBank/DDBJ databases">
        <authorList>
            <person name="Montgomery M.T."/>
            <person name="Guerrero C.A."/>
            <person name="Mavrich T.N."/>
            <person name="Pope W.H."/>
            <person name="Garlena R.A."/>
            <person name="Russell D.A."/>
            <person name="Jacobs-Sera D."/>
            <person name="Hendrix R.W."/>
            <person name="Hatfull G.F."/>
        </authorList>
    </citation>
    <scope>NUCLEOTIDE SEQUENCE [LARGE SCALE GENOMIC DNA]</scope>
</reference>
<dbReference type="GeneID" id="28378440"/>
<accession>A0A160DJ01</accession>
<dbReference type="RefSeq" id="YP_009269101.1">
    <property type="nucleotide sequence ID" value="NC_030695.1"/>
</dbReference>
<dbReference type="Proteomes" id="UP000201990">
    <property type="component" value="Segment"/>
</dbReference>
<proteinExistence type="predicted"/>